<accession>X1AC91</accession>
<dbReference type="PROSITE" id="PS00301">
    <property type="entry name" value="G_TR_1"/>
    <property type="match status" value="1"/>
</dbReference>
<dbReference type="InterPro" id="IPR027417">
    <property type="entry name" value="P-loop_NTPase"/>
</dbReference>
<sequence length="100" mass="10993">MSHIYKKFVNERAAELVTETERIRNVTVIAHIDHGKTTLTDSLIAASGLLSKDVAGTARLLDYDLIEQQRGITIKASGITILHSMNALTRSVEFSLPPAF</sequence>
<comment type="caution">
    <text evidence="2">The sequence shown here is derived from an EMBL/GenBank/DDBJ whole genome shotgun (WGS) entry which is preliminary data.</text>
</comment>
<dbReference type="PANTHER" id="PTHR42908:SF3">
    <property type="entry name" value="ELONGATION FACTOR-LIKE GTPASE 1"/>
    <property type="match status" value="1"/>
</dbReference>
<proteinExistence type="predicted"/>
<protein>
    <recommendedName>
        <fullName evidence="1">Tr-type G domain-containing protein</fullName>
    </recommendedName>
</protein>
<reference evidence="2" key="1">
    <citation type="journal article" date="2014" name="Front. Microbiol.">
        <title>High frequency of phylogenetically diverse reductive dehalogenase-homologous genes in deep subseafloor sedimentary metagenomes.</title>
        <authorList>
            <person name="Kawai M."/>
            <person name="Futagami T."/>
            <person name="Toyoda A."/>
            <person name="Takaki Y."/>
            <person name="Nishi S."/>
            <person name="Hori S."/>
            <person name="Arai W."/>
            <person name="Tsubouchi T."/>
            <person name="Morono Y."/>
            <person name="Uchiyama I."/>
            <person name="Ito T."/>
            <person name="Fujiyama A."/>
            <person name="Inagaki F."/>
            <person name="Takami H."/>
        </authorList>
    </citation>
    <scope>NUCLEOTIDE SEQUENCE</scope>
    <source>
        <strain evidence="2">Expedition CK06-06</strain>
    </source>
</reference>
<dbReference type="InterPro" id="IPR000795">
    <property type="entry name" value="T_Tr_GTP-bd_dom"/>
</dbReference>
<organism evidence="2">
    <name type="scientific">marine sediment metagenome</name>
    <dbReference type="NCBI Taxonomy" id="412755"/>
    <lineage>
        <taxon>unclassified sequences</taxon>
        <taxon>metagenomes</taxon>
        <taxon>ecological metagenomes</taxon>
    </lineage>
</organism>
<dbReference type="PANTHER" id="PTHR42908">
    <property type="entry name" value="TRANSLATION ELONGATION FACTOR-RELATED"/>
    <property type="match status" value="1"/>
</dbReference>
<dbReference type="GO" id="GO:0005829">
    <property type="term" value="C:cytosol"/>
    <property type="evidence" value="ECO:0007669"/>
    <property type="project" value="TreeGrafter"/>
</dbReference>
<dbReference type="Gene3D" id="3.40.50.300">
    <property type="entry name" value="P-loop containing nucleotide triphosphate hydrolases"/>
    <property type="match status" value="1"/>
</dbReference>
<dbReference type="Pfam" id="PF00009">
    <property type="entry name" value="GTP_EFTU"/>
    <property type="match status" value="1"/>
</dbReference>
<dbReference type="GO" id="GO:0005525">
    <property type="term" value="F:GTP binding"/>
    <property type="evidence" value="ECO:0007669"/>
    <property type="project" value="InterPro"/>
</dbReference>
<feature type="non-terminal residue" evidence="2">
    <location>
        <position position="100"/>
    </location>
</feature>
<dbReference type="PROSITE" id="PS51722">
    <property type="entry name" value="G_TR_2"/>
    <property type="match status" value="1"/>
</dbReference>
<dbReference type="EMBL" id="BART01012361">
    <property type="protein sequence ID" value="GAG80030.1"/>
    <property type="molecule type" value="Genomic_DNA"/>
</dbReference>
<dbReference type="AlphaFoldDB" id="X1AC91"/>
<feature type="domain" description="Tr-type G" evidence="1">
    <location>
        <begin position="21"/>
        <end position="100"/>
    </location>
</feature>
<evidence type="ECO:0000259" key="1">
    <source>
        <dbReference type="PROSITE" id="PS51722"/>
    </source>
</evidence>
<dbReference type="GO" id="GO:0003746">
    <property type="term" value="F:translation elongation factor activity"/>
    <property type="evidence" value="ECO:0007669"/>
    <property type="project" value="TreeGrafter"/>
</dbReference>
<dbReference type="PRINTS" id="PR00315">
    <property type="entry name" value="ELONGATNFCT"/>
</dbReference>
<dbReference type="GO" id="GO:1990904">
    <property type="term" value="C:ribonucleoprotein complex"/>
    <property type="evidence" value="ECO:0007669"/>
    <property type="project" value="TreeGrafter"/>
</dbReference>
<name>X1AC91_9ZZZZ</name>
<dbReference type="GO" id="GO:0003924">
    <property type="term" value="F:GTPase activity"/>
    <property type="evidence" value="ECO:0007669"/>
    <property type="project" value="InterPro"/>
</dbReference>
<dbReference type="SUPFAM" id="SSF52540">
    <property type="entry name" value="P-loop containing nucleoside triphosphate hydrolases"/>
    <property type="match status" value="1"/>
</dbReference>
<evidence type="ECO:0000313" key="2">
    <source>
        <dbReference type="EMBL" id="GAG80030.1"/>
    </source>
</evidence>
<dbReference type="InterPro" id="IPR031157">
    <property type="entry name" value="G_TR_CS"/>
</dbReference>
<gene>
    <name evidence="2" type="ORF">S01H4_25843</name>
</gene>